<evidence type="ECO:0000313" key="2">
    <source>
        <dbReference type="Proteomes" id="UP001057452"/>
    </source>
</evidence>
<comment type="caution">
    <text evidence="1">The sequence shown here is derived from an EMBL/GenBank/DDBJ whole genome shotgun (WGS) entry which is preliminary data.</text>
</comment>
<name>A0ACB9WKI5_CHAAC</name>
<sequence>MGLCFITQTPLSQDDELALMAGYAAAMDASMSEASSTQDVTAAMASGPSSPPDSSEPQGAPVGWAGPRRTGRAKQERSWNTPRCPCVCLRPAARRDEAASSRRVPSCSSSSGRRHQRKDPGMSQSHNDLVYLESPAAVERGQPHRHAQPHAHPQEQEEQSQRLTSTGEPHV</sequence>
<dbReference type="EMBL" id="CM043798">
    <property type="protein sequence ID" value="KAI4813870.1"/>
    <property type="molecule type" value="Genomic_DNA"/>
</dbReference>
<gene>
    <name evidence="1" type="ORF">KUCAC02_003091</name>
</gene>
<organism evidence="1 2">
    <name type="scientific">Chaenocephalus aceratus</name>
    <name type="common">Blackfin icefish</name>
    <name type="synonym">Chaenichthys aceratus</name>
    <dbReference type="NCBI Taxonomy" id="36190"/>
    <lineage>
        <taxon>Eukaryota</taxon>
        <taxon>Metazoa</taxon>
        <taxon>Chordata</taxon>
        <taxon>Craniata</taxon>
        <taxon>Vertebrata</taxon>
        <taxon>Euteleostomi</taxon>
        <taxon>Actinopterygii</taxon>
        <taxon>Neopterygii</taxon>
        <taxon>Teleostei</taxon>
        <taxon>Neoteleostei</taxon>
        <taxon>Acanthomorphata</taxon>
        <taxon>Eupercaria</taxon>
        <taxon>Perciformes</taxon>
        <taxon>Notothenioidei</taxon>
        <taxon>Channichthyidae</taxon>
        <taxon>Chaenocephalus</taxon>
    </lineage>
</organism>
<proteinExistence type="predicted"/>
<reference evidence="1" key="1">
    <citation type="submission" date="2022-05" db="EMBL/GenBank/DDBJ databases">
        <title>Chromosome-level genome of Chaenocephalus aceratus.</title>
        <authorList>
            <person name="Park H."/>
        </authorList>
    </citation>
    <scope>NUCLEOTIDE SEQUENCE</scope>
    <source>
        <strain evidence="1">KU_202001</strain>
    </source>
</reference>
<protein>
    <submittedName>
        <fullName evidence="1">Uncharacterized protein</fullName>
    </submittedName>
</protein>
<dbReference type="Proteomes" id="UP001057452">
    <property type="component" value="Chromosome 14"/>
</dbReference>
<keyword evidence="2" id="KW-1185">Reference proteome</keyword>
<evidence type="ECO:0000313" key="1">
    <source>
        <dbReference type="EMBL" id="KAI4813870.1"/>
    </source>
</evidence>
<accession>A0ACB9WKI5</accession>